<dbReference type="RefSeq" id="XP_030763461.1">
    <property type="nucleotide sequence ID" value="XM_030907601.1"/>
</dbReference>
<feature type="chain" id="PRO_5026875166" evidence="2">
    <location>
        <begin position="20"/>
        <end position="136"/>
    </location>
</feature>
<dbReference type="Proteomes" id="UP000504635">
    <property type="component" value="Unplaced"/>
</dbReference>
<feature type="transmembrane region" description="Helical" evidence="1">
    <location>
        <begin position="118"/>
        <end position="135"/>
    </location>
</feature>
<protein>
    <submittedName>
        <fullName evidence="4">Uncharacterized protein LOC115888033</fullName>
    </submittedName>
</protein>
<dbReference type="AlphaFoldDB" id="A0A6J2YJK5"/>
<dbReference type="InParanoid" id="A0A6J2YJK5"/>
<evidence type="ECO:0000256" key="1">
    <source>
        <dbReference type="SAM" id="Phobius"/>
    </source>
</evidence>
<dbReference type="OrthoDB" id="6773046at2759"/>
<keyword evidence="2" id="KW-0732">Signal</keyword>
<proteinExistence type="predicted"/>
<sequence length="136" mass="15518">MVYRAVVLGICAFASAVWAQDCRFYGQTCSDDYDCCGGCCFKGSCTDTYLDCRLNSLNDPCQDRYCPEDQVCVTYQPRGCKGCGYLIDCRSIPVPPELKKNRTLTHHHRFSSAHSTHAHFNHIFLYITVVIYFYLI</sequence>
<evidence type="ECO:0000313" key="3">
    <source>
        <dbReference type="Proteomes" id="UP000504635"/>
    </source>
</evidence>
<dbReference type="InterPro" id="IPR013141">
    <property type="entry name" value="Conotoxin-I_CS"/>
</dbReference>
<reference evidence="4" key="1">
    <citation type="submission" date="2025-08" db="UniProtKB">
        <authorList>
            <consortium name="RefSeq"/>
        </authorList>
    </citation>
    <scope>IDENTIFICATION</scope>
    <source>
        <tissue evidence="4">Gonads</tissue>
    </source>
</reference>
<organism evidence="3 4">
    <name type="scientific">Sitophilus oryzae</name>
    <name type="common">Rice weevil</name>
    <name type="synonym">Curculio oryzae</name>
    <dbReference type="NCBI Taxonomy" id="7048"/>
    <lineage>
        <taxon>Eukaryota</taxon>
        <taxon>Metazoa</taxon>
        <taxon>Ecdysozoa</taxon>
        <taxon>Arthropoda</taxon>
        <taxon>Hexapoda</taxon>
        <taxon>Insecta</taxon>
        <taxon>Pterygota</taxon>
        <taxon>Neoptera</taxon>
        <taxon>Endopterygota</taxon>
        <taxon>Coleoptera</taxon>
        <taxon>Polyphaga</taxon>
        <taxon>Cucujiformia</taxon>
        <taxon>Curculionidae</taxon>
        <taxon>Dryophthorinae</taxon>
        <taxon>Sitophilus</taxon>
    </lineage>
</organism>
<evidence type="ECO:0000313" key="4">
    <source>
        <dbReference type="RefSeq" id="XP_030763461.1"/>
    </source>
</evidence>
<dbReference type="KEGG" id="soy:115888033"/>
<keyword evidence="1" id="KW-0472">Membrane</keyword>
<gene>
    <name evidence="4" type="primary">LOC115888033</name>
</gene>
<keyword evidence="3" id="KW-1185">Reference proteome</keyword>
<name>A0A6J2YJK5_SITOR</name>
<accession>A0A6J2YJK5</accession>
<dbReference type="GeneID" id="115888033"/>
<feature type="signal peptide" evidence="2">
    <location>
        <begin position="1"/>
        <end position="19"/>
    </location>
</feature>
<dbReference type="PROSITE" id="PS60019">
    <property type="entry name" value="I_CONOTOXIN"/>
    <property type="match status" value="1"/>
</dbReference>
<evidence type="ECO:0000256" key="2">
    <source>
        <dbReference type="SAM" id="SignalP"/>
    </source>
</evidence>
<keyword evidence="1" id="KW-0812">Transmembrane</keyword>
<keyword evidence="1" id="KW-1133">Transmembrane helix</keyword>